<evidence type="ECO:0000313" key="2">
    <source>
        <dbReference type="Proteomes" id="UP000827092"/>
    </source>
</evidence>
<reference evidence="1 2" key="1">
    <citation type="journal article" date="2022" name="Nat. Ecol. Evol.">
        <title>A masculinizing supergene underlies an exaggerated male reproductive morph in a spider.</title>
        <authorList>
            <person name="Hendrickx F."/>
            <person name="De Corte Z."/>
            <person name="Sonet G."/>
            <person name="Van Belleghem S.M."/>
            <person name="Kostlbacher S."/>
            <person name="Vangestel C."/>
        </authorList>
    </citation>
    <scope>NUCLEOTIDE SEQUENCE [LARGE SCALE GENOMIC DNA]</scope>
    <source>
        <strain evidence="1">W744_W776</strain>
    </source>
</reference>
<dbReference type="EMBL" id="JAFNEN010000343">
    <property type="protein sequence ID" value="KAG8185197.1"/>
    <property type="molecule type" value="Genomic_DNA"/>
</dbReference>
<proteinExistence type="predicted"/>
<sequence>MSTSNRFSTSYQIEYGWNYFLSAANNSGKDSQYIGFLPGPEKYMSHRDSTYQNHYEPKTDFQKNLSIHNKGPISSAYTSDRSKHLVSTNQYDYDGRRNATFTGGSFLAEKSCCCIGVRGERKKGDPEELLTSIGAVPLVKRCRNMQNWNTTYETDFIHEPIQRKKIMLPEGVL</sequence>
<protein>
    <submittedName>
        <fullName evidence="1">Uncharacterized protein</fullName>
    </submittedName>
</protein>
<organism evidence="1 2">
    <name type="scientific">Oedothorax gibbosus</name>
    <dbReference type="NCBI Taxonomy" id="931172"/>
    <lineage>
        <taxon>Eukaryota</taxon>
        <taxon>Metazoa</taxon>
        <taxon>Ecdysozoa</taxon>
        <taxon>Arthropoda</taxon>
        <taxon>Chelicerata</taxon>
        <taxon>Arachnida</taxon>
        <taxon>Araneae</taxon>
        <taxon>Araneomorphae</taxon>
        <taxon>Entelegynae</taxon>
        <taxon>Araneoidea</taxon>
        <taxon>Linyphiidae</taxon>
        <taxon>Erigoninae</taxon>
        <taxon>Oedothorax</taxon>
    </lineage>
</organism>
<dbReference type="AlphaFoldDB" id="A0AAV6UL99"/>
<keyword evidence="2" id="KW-1185">Reference proteome</keyword>
<evidence type="ECO:0000313" key="1">
    <source>
        <dbReference type="EMBL" id="KAG8185197.1"/>
    </source>
</evidence>
<comment type="caution">
    <text evidence="1">The sequence shown here is derived from an EMBL/GenBank/DDBJ whole genome shotgun (WGS) entry which is preliminary data.</text>
</comment>
<accession>A0AAV6UL99</accession>
<dbReference type="Proteomes" id="UP000827092">
    <property type="component" value="Unassembled WGS sequence"/>
</dbReference>
<name>A0AAV6UL99_9ARAC</name>
<gene>
    <name evidence="1" type="ORF">JTE90_025869</name>
</gene>